<dbReference type="PANTHER" id="PTHR42759:SF5">
    <property type="entry name" value="METHANOL DEHYDROGENASE REGULATOR"/>
    <property type="match status" value="1"/>
</dbReference>
<keyword evidence="2" id="KW-0067">ATP-binding</keyword>
<evidence type="ECO:0000259" key="5">
    <source>
        <dbReference type="Pfam" id="PF17863"/>
    </source>
</evidence>
<keyword evidence="7" id="KW-1185">Reference proteome</keyword>
<protein>
    <submittedName>
        <fullName evidence="6">AAA family ATPase</fullName>
    </submittedName>
</protein>
<name>A0A975BXP3_9BACT</name>
<dbReference type="GO" id="GO:0005524">
    <property type="term" value="F:ATP binding"/>
    <property type="evidence" value="ECO:0007669"/>
    <property type="project" value="UniProtKB-KW"/>
</dbReference>
<dbReference type="PANTHER" id="PTHR42759">
    <property type="entry name" value="MOXR FAMILY PROTEIN"/>
    <property type="match status" value="1"/>
</dbReference>
<dbReference type="PIRSF" id="PIRSF002849">
    <property type="entry name" value="AAA_ATPase_chaperone_MoxR_prd"/>
    <property type="match status" value="1"/>
</dbReference>
<keyword evidence="1" id="KW-0547">Nucleotide-binding</keyword>
<dbReference type="Proteomes" id="UP000663722">
    <property type="component" value="Chromosome"/>
</dbReference>
<evidence type="ECO:0000256" key="3">
    <source>
        <dbReference type="ARBA" id="ARBA00061607"/>
    </source>
</evidence>
<dbReference type="KEGG" id="dmm:dnm_093630"/>
<accession>A0A975BXP3</accession>
<dbReference type="GO" id="GO:0016887">
    <property type="term" value="F:ATP hydrolysis activity"/>
    <property type="evidence" value="ECO:0007669"/>
    <property type="project" value="InterPro"/>
</dbReference>
<organism evidence="6 7">
    <name type="scientific">Desulfonema magnum</name>
    <dbReference type="NCBI Taxonomy" id="45655"/>
    <lineage>
        <taxon>Bacteria</taxon>
        <taxon>Pseudomonadati</taxon>
        <taxon>Thermodesulfobacteriota</taxon>
        <taxon>Desulfobacteria</taxon>
        <taxon>Desulfobacterales</taxon>
        <taxon>Desulfococcaceae</taxon>
        <taxon>Desulfonema</taxon>
    </lineage>
</organism>
<reference evidence="6" key="1">
    <citation type="journal article" date="2021" name="Microb. Physiol.">
        <title>Proteogenomic Insights into the Physiology of Marine, Sulfate-Reducing, Filamentous Desulfonema limicola and Desulfonema magnum.</title>
        <authorList>
            <person name="Schnaars V."/>
            <person name="Wohlbrand L."/>
            <person name="Scheve S."/>
            <person name="Hinrichs C."/>
            <person name="Reinhardt R."/>
            <person name="Rabus R."/>
        </authorList>
    </citation>
    <scope>NUCLEOTIDE SEQUENCE</scope>
    <source>
        <strain evidence="6">4be13</strain>
    </source>
</reference>
<evidence type="ECO:0000313" key="6">
    <source>
        <dbReference type="EMBL" id="QTA93262.1"/>
    </source>
</evidence>
<feature type="domain" description="ChlI/MoxR AAA lid" evidence="5">
    <location>
        <begin position="229"/>
        <end position="286"/>
    </location>
</feature>
<gene>
    <name evidence="6" type="ORF">dnm_093630</name>
</gene>
<dbReference type="InterPro" id="IPR050764">
    <property type="entry name" value="CbbQ/NirQ/NorQ/GpvN"/>
</dbReference>
<dbReference type="Pfam" id="PF07726">
    <property type="entry name" value="AAA_3"/>
    <property type="match status" value="1"/>
</dbReference>
<dbReference type="CDD" id="cd00009">
    <property type="entry name" value="AAA"/>
    <property type="match status" value="1"/>
</dbReference>
<sequence>MNPKFLSIVEQISSVILGKEEQIKLALTCLFAKGHLLIEDIPGIGKTTLAKVLSKCLGLDFRRVQFTSDMLPGDILGISVFEQKSSSFVFHPGPVFTQVLLADEINRATPKTQSALLEAMEEQQVTIEDKTRRLKSPFFVIATQNPFEHSGTFPLPESQLDRFLMRIELGYPGREAEKELLKGGGSQNFFSDMDSCLIADDVLTIQEKITRIHISDALLEYLQDILDFTRTSSYFYTGLSPRAGLALLRAVRSWAFLHGRDYALPEDLQKILPWVVGHRLRAKEDFGEFSRDRLNALLTEVPIP</sequence>
<dbReference type="AlphaFoldDB" id="A0A975BXP3"/>
<dbReference type="InterPro" id="IPR011703">
    <property type="entry name" value="ATPase_AAA-3"/>
</dbReference>
<dbReference type="EMBL" id="CP061800">
    <property type="protein sequence ID" value="QTA93262.1"/>
    <property type="molecule type" value="Genomic_DNA"/>
</dbReference>
<evidence type="ECO:0000313" key="7">
    <source>
        <dbReference type="Proteomes" id="UP000663722"/>
    </source>
</evidence>
<dbReference type="SUPFAM" id="SSF52540">
    <property type="entry name" value="P-loop containing nucleoside triphosphate hydrolases"/>
    <property type="match status" value="1"/>
</dbReference>
<evidence type="ECO:0000259" key="4">
    <source>
        <dbReference type="Pfam" id="PF07726"/>
    </source>
</evidence>
<evidence type="ECO:0000256" key="2">
    <source>
        <dbReference type="ARBA" id="ARBA00022840"/>
    </source>
</evidence>
<dbReference type="InterPro" id="IPR041628">
    <property type="entry name" value="ChlI/MoxR_AAA_lid"/>
</dbReference>
<feature type="domain" description="ATPase AAA-3" evidence="4">
    <location>
        <begin position="35"/>
        <end position="165"/>
    </location>
</feature>
<dbReference type="RefSeq" id="WP_207680285.1">
    <property type="nucleotide sequence ID" value="NZ_CP061800.1"/>
</dbReference>
<dbReference type="FunFam" id="3.40.50.300:FF:000640">
    <property type="entry name" value="MoxR family ATPase"/>
    <property type="match status" value="1"/>
</dbReference>
<evidence type="ECO:0000256" key="1">
    <source>
        <dbReference type="ARBA" id="ARBA00022741"/>
    </source>
</evidence>
<dbReference type="InterPro" id="IPR027417">
    <property type="entry name" value="P-loop_NTPase"/>
</dbReference>
<dbReference type="Pfam" id="PF17863">
    <property type="entry name" value="AAA_lid_2"/>
    <property type="match status" value="1"/>
</dbReference>
<dbReference type="Gene3D" id="1.10.8.80">
    <property type="entry name" value="Magnesium chelatase subunit I, C-Terminal domain"/>
    <property type="match status" value="1"/>
</dbReference>
<comment type="similarity">
    <text evidence="3">Belongs to the MoxR family.</text>
</comment>
<proteinExistence type="inferred from homology"/>
<dbReference type="Gene3D" id="3.40.50.300">
    <property type="entry name" value="P-loop containing nucleotide triphosphate hydrolases"/>
    <property type="match status" value="1"/>
</dbReference>